<dbReference type="EMBL" id="FRAV01000036">
    <property type="protein sequence ID" value="SHM14668.1"/>
    <property type="molecule type" value="Genomic_DNA"/>
</dbReference>
<evidence type="ECO:0000256" key="4">
    <source>
        <dbReference type="PROSITE-ProRule" id="PRU00335"/>
    </source>
</evidence>
<evidence type="ECO:0000313" key="7">
    <source>
        <dbReference type="Proteomes" id="UP000184364"/>
    </source>
</evidence>
<evidence type="ECO:0000259" key="5">
    <source>
        <dbReference type="PROSITE" id="PS50977"/>
    </source>
</evidence>
<feature type="domain" description="HTH tetR-type" evidence="5">
    <location>
        <begin position="5"/>
        <end position="65"/>
    </location>
</feature>
<dbReference type="SUPFAM" id="SSF48498">
    <property type="entry name" value="Tetracyclin repressor-like, C-terminal domain"/>
    <property type="match status" value="1"/>
</dbReference>
<dbReference type="STRING" id="1302687.SAMN05444267_10365"/>
<dbReference type="InterPro" id="IPR036271">
    <property type="entry name" value="Tet_transcr_reg_TetR-rel_C_sf"/>
</dbReference>
<keyword evidence="2 4" id="KW-0238">DNA-binding</keyword>
<dbReference type="Gene3D" id="1.10.357.10">
    <property type="entry name" value="Tetracycline Repressor, domain 2"/>
    <property type="match status" value="1"/>
</dbReference>
<keyword evidence="1" id="KW-0805">Transcription regulation</keyword>
<accession>A0A1M7GEX9</accession>
<evidence type="ECO:0000313" key="6">
    <source>
        <dbReference type="EMBL" id="SHM14668.1"/>
    </source>
</evidence>
<dbReference type="InterPro" id="IPR001647">
    <property type="entry name" value="HTH_TetR"/>
</dbReference>
<dbReference type="Proteomes" id="UP000184364">
    <property type="component" value="Unassembled WGS sequence"/>
</dbReference>
<gene>
    <name evidence="6" type="ORF">SAMN05444267_10365</name>
</gene>
<evidence type="ECO:0000256" key="2">
    <source>
        <dbReference type="ARBA" id="ARBA00023125"/>
    </source>
</evidence>
<dbReference type="GO" id="GO:0003677">
    <property type="term" value="F:DNA binding"/>
    <property type="evidence" value="ECO:0007669"/>
    <property type="project" value="UniProtKB-UniRule"/>
</dbReference>
<dbReference type="OrthoDB" id="9787680at2"/>
<dbReference type="RefSeq" id="WP_073296029.1">
    <property type="nucleotide sequence ID" value="NZ_FRAV01000036.1"/>
</dbReference>
<keyword evidence="3" id="KW-0804">Transcription</keyword>
<organism evidence="6 7">
    <name type="scientific">Chryseobacterium polytrichastri</name>
    <dbReference type="NCBI Taxonomy" id="1302687"/>
    <lineage>
        <taxon>Bacteria</taxon>
        <taxon>Pseudomonadati</taxon>
        <taxon>Bacteroidota</taxon>
        <taxon>Flavobacteriia</taxon>
        <taxon>Flavobacteriales</taxon>
        <taxon>Weeksellaceae</taxon>
        <taxon>Chryseobacterium group</taxon>
        <taxon>Chryseobacterium</taxon>
    </lineage>
</organism>
<reference evidence="7" key="1">
    <citation type="submission" date="2016-11" db="EMBL/GenBank/DDBJ databases">
        <authorList>
            <person name="Varghese N."/>
            <person name="Submissions S."/>
        </authorList>
    </citation>
    <scope>NUCLEOTIDE SEQUENCE [LARGE SCALE GENOMIC DNA]</scope>
    <source>
        <strain evidence="7">DSM 26899</strain>
    </source>
</reference>
<dbReference type="AlphaFoldDB" id="A0A1M7GEX9"/>
<dbReference type="PANTHER" id="PTHR47506">
    <property type="entry name" value="TRANSCRIPTIONAL REGULATORY PROTEIN"/>
    <property type="match status" value="1"/>
</dbReference>
<sequence length="188" mass="21629">MAKESAVRERILDVTSQLFAKQGYNSTGINQIISEAEIARASLYNHFPSKTDLLHAYVERKDENWFKELDSFLKKHKDPKQRILGIFDFRITRQIEEHFGGCPFVKVSTEISADELKAFQLVRNHKERLRNYISSLVSQIKITQQLLNADMLSETIYLLMEGATVSVNINKQKEALSTAKEIVQQLLV</sequence>
<dbReference type="PROSITE" id="PS50977">
    <property type="entry name" value="HTH_TETR_2"/>
    <property type="match status" value="1"/>
</dbReference>
<dbReference type="PRINTS" id="PR00455">
    <property type="entry name" value="HTHTETR"/>
</dbReference>
<protein>
    <submittedName>
        <fullName evidence="6">Transcriptional regulator, TetR family</fullName>
    </submittedName>
</protein>
<dbReference type="Pfam" id="PF00440">
    <property type="entry name" value="TetR_N"/>
    <property type="match status" value="1"/>
</dbReference>
<dbReference type="SUPFAM" id="SSF46689">
    <property type="entry name" value="Homeodomain-like"/>
    <property type="match status" value="1"/>
</dbReference>
<feature type="DNA-binding region" description="H-T-H motif" evidence="4">
    <location>
        <begin position="28"/>
        <end position="47"/>
    </location>
</feature>
<evidence type="ECO:0000256" key="3">
    <source>
        <dbReference type="ARBA" id="ARBA00023163"/>
    </source>
</evidence>
<name>A0A1M7GEX9_9FLAO</name>
<proteinExistence type="predicted"/>
<keyword evidence="7" id="KW-1185">Reference proteome</keyword>
<evidence type="ECO:0000256" key="1">
    <source>
        <dbReference type="ARBA" id="ARBA00023015"/>
    </source>
</evidence>
<dbReference type="PANTHER" id="PTHR47506:SF1">
    <property type="entry name" value="HTH-TYPE TRANSCRIPTIONAL REGULATOR YJDC"/>
    <property type="match status" value="1"/>
</dbReference>
<dbReference type="InterPro" id="IPR009057">
    <property type="entry name" value="Homeodomain-like_sf"/>
</dbReference>